<feature type="transmembrane region" description="Helical" evidence="10">
    <location>
        <begin position="213"/>
        <end position="231"/>
    </location>
</feature>
<keyword evidence="8" id="KW-0325">Glycoprotein</keyword>
<dbReference type="FunFam" id="1.20.1250.20:FF:000489">
    <property type="entry name" value="MFS general substrate transporter"/>
    <property type="match status" value="1"/>
</dbReference>
<evidence type="ECO:0000313" key="13">
    <source>
        <dbReference type="Proteomes" id="UP000235786"/>
    </source>
</evidence>
<comment type="subcellular location">
    <subcellularLocation>
        <location evidence="1">Cell membrane</location>
        <topology evidence="1">Multi-pass membrane protein</topology>
    </subcellularLocation>
</comment>
<evidence type="ECO:0000256" key="10">
    <source>
        <dbReference type="SAM" id="Phobius"/>
    </source>
</evidence>
<dbReference type="InterPro" id="IPR036259">
    <property type="entry name" value="MFS_trans_sf"/>
</dbReference>
<reference evidence="12 13" key="1">
    <citation type="submission" date="2016-04" db="EMBL/GenBank/DDBJ databases">
        <title>A degradative enzymes factory behind the ericoid mycorrhizal symbiosis.</title>
        <authorList>
            <consortium name="DOE Joint Genome Institute"/>
            <person name="Martino E."/>
            <person name="Morin E."/>
            <person name="Grelet G."/>
            <person name="Kuo A."/>
            <person name="Kohler A."/>
            <person name="Daghino S."/>
            <person name="Barry K."/>
            <person name="Choi C."/>
            <person name="Cichocki N."/>
            <person name="Clum A."/>
            <person name="Copeland A."/>
            <person name="Hainaut M."/>
            <person name="Haridas S."/>
            <person name="Labutti K."/>
            <person name="Lindquist E."/>
            <person name="Lipzen A."/>
            <person name="Khouja H.-R."/>
            <person name="Murat C."/>
            <person name="Ohm R."/>
            <person name="Olson A."/>
            <person name="Spatafora J."/>
            <person name="Veneault-Fourrey C."/>
            <person name="Henrissat B."/>
            <person name="Grigoriev I."/>
            <person name="Martin F."/>
            <person name="Perotto S."/>
        </authorList>
    </citation>
    <scope>NUCLEOTIDE SEQUENCE [LARGE SCALE GENOMIC DNA]</scope>
    <source>
        <strain evidence="12 13">F</strain>
    </source>
</reference>
<feature type="transmembrane region" description="Helical" evidence="10">
    <location>
        <begin position="444"/>
        <end position="461"/>
    </location>
</feature>
<feature type="transmembrane region" description="Helical" evidence="10">
    <location>
        <begin position="413"/>
        <end position="432"/>
    </location>
</feature>
<feature type="transmembrane region" description="Helical" evidence="10">
    <location>
        <begin position="373"/>
        <end position="392"/>
    </location>
</feature>
<keyword evidence="4" id="KW-1003">Cell membrane</keyword>
<feature type="transmembrane region" description="Helical" evidence="10">
    <location>
        <begin position="340"/>
        <end position="361"/>
    </location>
</feature>
<name>A0A2J6S4V6_HYAVF</name>
<dbReference type="PANTHER" id="PTHR23501">
    <property type="entry name" value="MAJOR FACILITATOR SUPERFAMILY"/>
    <property type="match status" value="1"/>
</dbReference>
<dbReference type="AlphaFoldDB" id="A0A2J6S4V6"/>
<comment type="similarity">
    <text evidence="2">Belongs to the major facilitator superfamily. TCR/Tet family.</text>
</comment>
<feature type="compositionally biased region" description="Pro residues" evidence="9">
    <location>
        <begin position="11"/>
        <end position="21"/>
    </location>
</feature>
<sequence>MTPSSSSFSTPNPPPPVPPTSPATNPTLPPSTHKNKHTPIQTFLTEAISATNPSLRHLASHSSLGSQHSHHSHHSPHTFRSPRSKVRPLSTAFEEQRHVVDPTFSITRNTRIYEPDVDVKDVGIVSGNGASYGGKFNRKASVDERGSAVFASDETTLFSDPRGSVVDYSYSNQQQDRELKTRPETEQSLKEKERVGERVDGEEEDEVNYPGPLGLFVLITGIALSVFLISLDRTIITTAIPFISNEFQSYDDIGWYGSSYLLTASAFQPLYGRVYMLFNMKWTYLASLGMFELGSLICGVAPNSVALIVGRAIAGLGSAGILTGSFVVVSHAVPLARRPVLTAVVGLMFGVGATAGPLLGGVFTDLVTWRWCFYFNLPVGGATVFAMVLYFHPPKKHALMGKSFLYRILELDLVGNVILLCASIMLFLALQYTEQQIPWSSAKVIGLLTGSGLTFIIFIIWQWWKQDGALMPPRILRQRTVVAACAAGFFIYSAILIQTYYLPMWFQGVKGDSAIHSGVNMIPYVVANALFSLLAGIFVSKNGYFTAPAIIGMVLGTVGSGLISTINPDTSSSRWIGYEILASAGIGMAIQQGFTAVQIVLPLDEVAIGTAAVVAFQSLGGAVFVSVGNTILQNSLISAADNNELPGVDIQAVIDAGAAEFRKHVTAEQLPALLQVYNRALQKVFVAAIPMAGLAVFACACMEWRSVRDGRRGDEESARRAVKARSEMEKAIVERYRNSGMSGTTVN</sequence>
<dbReference type="InterPro" id="IPR020846">
    <property type="entry name" value="MFS_dom"/>
</dbReference>
<feature type="compositionally biased region" description="Polar residues" evidence="9">
    <location>
        <begin position="38"/>
        <end position="54"/>
    </location>
</feature>
<feature type="region of interest" description="Disordered" evidence="9">
    <location>
        <begin position="1"/>
        <end position="87"/>
    </location>
</feature>
<keyword evidence="7 10" id="KW-0472">Membrane</keyword>
<dbReference type="FunFam" id="1.20.1250.20:FF:000196">
    <property type="entry name" value="MFS toxin efflux pump (AflT)"/>
    <property type="match status" value="1"/>
</dbReference>
<evidence type="ECO:0000313" key="12">
    <source>
        <dbReference type="EMBL" id="PMD45804.1"/>
    </source>
</evidence>
<protein>
    <submittedName>
        <fullName evidence="12">MFS general substrate transporter</fullName>
    </submittedName>
</protein>
<dbReference type="PANTHER" id="PTHR23501:SF49">
    <property type="entry name" value="MAJOR FACILITATOR SUPERFAMILY (MFS) PROFILE DOMAIN-CONTAINING PROTEIN"/>
    <property type="match status" value="1"/>
</dbReference>
<evidence type="ECO:0000259" key="11">
    <source>
        <dbReference type="PROSITE" id="PS50850"/>
    </source>
</evidence>
<feature type="compositionally biased region" description="Basic residues" evidence="9">
    <location>
        <begin position="68"/>
        <end position="86"/>
    </location>
</feature>
<keyword evidence="5 10" id="KW-0812">Transmembrane</keyword>
<organism evidence="12 13">
    <name type="scientific">Hyaloscypha variabilis (strain UAMH 11265 / GT02V1 / F)</name>
    <name type="common">Meliniomyces variabilis</name>
    <dbReference type="NCBI Taxonomy" id="1149755"/>
    <lineage>
        <taxon>Eukaryota</taxon>
        <taxon>Fungi</taxon>
        <taxon>Dikarya</taxon>
        <taxon>Ascomycota</taxon>
        <taxon>Pezizomycotina</taxon>
        <taxon>Leotiomycetes</taxon>
        <taxon>Helotiales</taxon>
        <taxon>Hyaloscyphaceae</taxon>
        <taxon>Hyaloscypha</taxon>
        <taxon>Hyaloscypha variabilis</taxon>
    </lineage>
</organism>
<dbReference type="InterPro" id="IPR011701">
    <property type="entry name" value="MFS"/>
</dbReference>
<feature type="transmembrane region" description="Helical" evidence="10">
    <location>
        <begin position="481"/>
        <end position="501"/>
    </location>
</feature>
<gene>
    <name evidence="12" type="ORF">L207DRAFT_578708</name>
</gene>
<feature type="transmembrane region" description="Helical" evidence="10">
    <location>
        <begin position="308"/>
        <end position="328"/>
    </location>
</feature>
<evidence type="ECO:0000256" key="2">
    <source>
        <dbReference type="ARBA" id="ARBA00007520"/>
    </source>
</evidence>
<dbReference type="EMBL" id="KZ613940">
    <property type="protein sequence ID" value="PMD45804.1"/>
    <property type="molecule type" value="Genomic_DNA"/>
</dbReference>
<dbReference type="Pfam" id="PF07690">
    <property type="entry name" value="MFS_1"/>
    <property type="match status" value="1"/>
</dbReference>
<feature type="transmembrane region" description="Helical" evidence="10">
    <location>
        <begin position="282"/>
        <end position="302"/>
    </location>
</feature>
<dbReference type="Gene3D" id="1.20.1250.20">
    <property type="entry name" value="MFS general substrate transporter like domains"/>
    <property type="match status" value="1"/>
</dbReference>
<feature type="domain" description="Major facilitator superfamily (MFS) profile" evidence="11">
    <location>
        <begin position="218"/>
        <end position="705"/>
    </location>
</feature>
<evidence type="ECO:0000256" key="4">
    <source>
        <dbReference type="ARBA" id="ARBA00022475"/>
    </source>
</evidence>
<feature type="transmembrane region" description="Helical" evidence="10">
    <location>
        <begin position="606"/>
        <end position="627"/>
    </location>
</feature>
<proteinExistence type="inferred from homology"/>
<evidence type="ECO:0000256" key="3">
    <source>
        <dbReference type="ARBA" id="ARBA00022448"/>
    </source>
</evidence>
<feature type="region of interest" description="Disordered" evidence="9">
    <location>
        <begin position="169"/>
        <end position="205"/>
    </location>
</feature>
<dbReference type="GO" id="GO:0022857">
    <property type="term" value="F:transmembrane transporter activity"/>
    <property type="evidence" value="ECO:0007669"/>
    <property type="project" value="InterPro"/>
</dbReference>
<evidence type="ECO:0000256" key="7">
    <source>
        <dbReference type="ARBA" id="ARBA00023136"/>
    </source>
</evidence>
<evidence type="ECO:0000256" key="1">
    <source>
        <dbReference type="ARBA" id="ARBA00004651"/>
    </source>
</evidence>
<dbReference type="CDD" id="cd17502">
    <property type="entry name" value="MFS_Azr1_MDR_like"/>
    <property type="match status" value="1"/>
</dbReference>
<keyword evidence="6 10" id="KW-1133">Transmembrane helix</keyword>
<feature type="transmembrane region" description="Helical" evidence="10">
    <location>
        <begin position="575"/>
        <end position="594"/>
    </location>
</feature>
<evidence type="ECO:0000256" key="9">
    <source>
        <dbReference type="SAM" id="MobiDB-lite"/>
    </source>
</evidence>
<feature type="compositionally biased region" description="Low complexity" evidence="9">
    <location>
        <begin position="1"/>
        <end position="10"/>
    </location>
</feature>
<keyword evidence="3" id="KW-0813">Transport</keyword>
<dbReference type="SUPFAM" id="SSF103473">
    <property type="entry name" value="MFS general substrate transporter"/>
    <property type="match status" value="1"/>
</dbReference>
<dbReference type="Gene3D" id="1.20.1720.10">
    <property type="entry name" value="Multidrug resistance protein D"/>
    <property type="match status" value="1"/>
</dbReference>
<feature type="transmembrane region" description="Helical" evidence="10">
    <location>
        <begin position="684"/>
        <end position="702"/>
    </location>
</feature>
<dbReference type="Proteomes" id="UP000235786">
    <property type="component" value="Unassembled WGS sequence"/>
</dbReference>
<accession>A0A2J6S4V6</accession>
<dbReference type="OrthoDB" id="10021397at2759"/>
<evidence type="ECO:0000256" key="5">
    <source>
        <dbReference type="ARBA" id="ARBA00022692"/>
    </source>
</evidence>
<feature type="transmembrane region" description="Helical" evidence="10">
    <location>
        <begin position="521"/>
        <end position="539"/>
    </location>
</feature>
<evidence type="ECO:0000256" key="6">
    <source>
        <dbReference type="ARBA" id="ARBA00022989"/>
    </source>
</evidence>
<dbReference type="FunFam" id="1.20.1720.10:FF:000012">
    <property type="entry name" value="MFS toxin efflux pump (AflT)"/>
    <property type="match status" value="1"/>
</dbReference>
<evidence type="ECO:0000256" key="8">
    <source>
        <dbReference type="ARBA" id="ARBA00023180"/>
    </source>
</evidence>
<feature type="transmembrane region" description="Helical" evidence="10">
    <location>
        <begin position="544"/>
        <end position="563"/>
    </location>
</feature>
<feature type="compositionally biased region" description="Basic and acidic residues" evidence="9">
    <location>
        <begin position="175"/>
        <end position="199"/>
    </location>
</feature>
<dbReference type="PRINTS" id="PR01036">
    <property type="entry name" value="TCRTETB"/>
</dbReference>
<dbReference type="GO" id="GO:0005886">
    <property type="term" value="C:plasma membrane"/>
    <property type="evidence" value="ECO:0007669"/>
    <property type="project" value="UniProtKB-SubCell"/>
</dbReference>
<keyword evidence="13" id="KW-1185">Reference proteome</keyword>
<dbReference type="PROSITE" id="PS50850">
    <property type="entry name" value="MFS"/>
    <property type="match status" value="1"/>
</dbReference>